<dbReference type="EMBL" id="NBYO01000002">
    <property type="protein sequence ID" value="OXT00552.1"/>
    <property type="molecule type" value="Genomic_DNA"/>
</dbReference>
<dbReference type="InterPro" id="IPR002539">
    <property type="entry name" value="MaoC-like_dom"/>
</dbReference>
<comment type="caution">
    <text evidence="2">The sequence shown here is derived from an EMBL/GenBank/DDBJ whole genome shotgun (WGS) entry which is preliminary data.</text>
</comment>
<reference evidence="3" key="1">
    <citation type="journal article" date="2017" name="Int. J. Syst. Evol. Microbiol.">
        <title>Notoacmeibacter marinus gen. nov., sp. nov., isolated from the gut of a limpet and proposal of Notoacmeibacteraceae fam. nov. in the order Rhizobiales of the class Alphaproteobacteria.</title>
        <authorList>
            <person name="Huang Z."/>
            <person name="Guo F."/>
            <person name="Lai Q."/>
        </authorList>
    </citation>
    <scope>NUCLEOTIDE SEQUENCE [LARGE SCALE GENOMIC DNA]</scope>
    <source>
        <strain evidence="3">XMTR2A4</strain>
    </source>
</reference>
<dbReference type="PANTHER" id="PTHR43664:SF1">
    <property type="entry name" value="BETA-METHYLMALYL-COA DEHYDRATASE"/>
    <property type="match status" value="1"/>
</dbReference>
<dbReference type="PANTHER" id="PTHR43664">
    <property type="entry name" value="MONOAMINE OXIDASE-RELATED"/>
    <property type="match status" value="1"/>
</dbReference>
<accession>A0A231UXE5</accession>
<sequence length="162" mass="17543">MSGNEQMLAFEDMTVGRQFALGPRTVSAAEIVAFAAEFDPQPFHLDGDSQQAQFTGGLIASGWHICSLFMAMACEVFVLNSLSEGAPGVDEVRWMKPLRPGDTLSGVVTVGERRVSHSRPGRGFVYFDAVLNNQKGETIATMRYPAMVRLRDPDNASAETGA</sequence>
<evidence type="ECO:0000313" key="2">
    <source>
        <dbReference type="EMBL" id="OXT00552.1"/>
    </source>
</evidence>
<organism evidence="2 3">
    <name type="scientific">Notoacmeibacter marinus</name>
    <dbReference type="NCBI Taxonomy" id="1876515"/>
    <lineage>
        <taxon>Bacteria</taxon>
        <taxon>Pseudomonadati</taxon>
        <taxon>Pseudomonadota</taxon>
        <taxon>Alphaproteobacteria</taxon>
        <taxon>Hyphomicrobiales</taxon>
        <taxon>Notoacmeibacteraceae</taxon>
        <taxon>Notoacmeibacter</taxon>
    </lineage>
</organism>
<dbReference type="Proteomes" id="UP000215405">
    <property type="component" value="Unassembled WGS sequence"/>
</dbReference>
<dbReference type="InterPro" id="IPR029069">
    <property type="entry name" value="HotDog_dom_sf"/>
</dbReference>
<dbReference type="Gene3D" id="3.10.129.10">
    <property type="entry name" value="Hotdog Thioesterase"/>
    <property type="match status" value="1"/>
</dbReference>
<dbReference type="OrthoDB" id="9797938at2"/>
<dbReference type="SUPFAM" id="SSF54637">
    <property type="entry name" value="Thioesterase/thiol ester dehydrase-isomerase"/>
    <property type="match status" value="1"/>
</dbReference>
<dbReference type="InterPro" id="IPR052342">
    <property type="entry name" value="MCH/BMMD"/>
</dbReference>
<dbReference type="CDD" id="cd03454">
    <property type="entry name" value="YdeM"/>
    <property type="match status" value="1"/>
</dbReference>
<feature type="domain" description="MaoC-like" evidence="1">
    <location>
        <begin position="16"/>
        <end position="114"/>
    </location>
</feature>
<evidence type="ECO:0000259" key="1">
    <source>
        <dbReference type="Pfam" id="PF01575"/>
    </source>
</evidence>
<name>A0A231UXE5_9HYPH</name>
<dbReference type="RefSeq" id="WP_094077377.1">
    <property type="nucleotide sequence ID" value="NZ_NBYO01000002.1"/>
</dbReference>
<dbReference type="Pfam" id="PF01575">
    <property type="entry name" value="MaoC_dehydratas"/>
    <property type="match status" value="1"/>
</dbReference>
<keyword evidence="3" id="KW-1185">Reference proteome</keyword>
<dbReference type="AlphaFoldDB" id="A0A231UXE5"/>
<evidence type="ECO:0000313" key="3">
    <source>
        <dbReference type="Proteomes" id="UP000215405"/>
    </source>
</evidence>
<proteinExistence type="predicted"/>
<gene>
    <name evidence="2" type="ORF">B7H23_10610</name>
</gene>
<protein>
    <recommendedName>
        <fullName evidence="1">MaoC-like domain-containing protein</fullName>
    </recommendedName>
</protein>